<protein>
    <recommendedName>
        <fullName evidence="5">DUF1835 domain-containing protein</fullName>
    </recommendedName>
</protein>
<dbReference type="Pfam" id="PF08874">
    <property type="entry name" value="DUF1835"/>
    <property type="match status" value="1"/>
</dbReference>
<feature type="domain" description="DUF3658" evidence="2">
    <location>
        <begin position="172"/>
        <end position="275"/>
    </location>
</feature>
<evidence type="ECO:0000259" key="1">
    <source>
        <dbReference type="Pfam" id="PF08874"/>
    </source>
</evidence>
<evidence type="ECO:0000313" key="4">
    <source>
        <dbReference type="Proteomes" id="UP000242818"/>
    </source>
</evidence>
<dbReference type="STRING" id="1335309.GA0116948_104127"/>
<dbReference type="EMBL" id="FMAR01000004">
    <property type="protein sequence ID" value="SCC18554.1"/>
    <property type="molecule type" value="Genomic_DNA"/>
</dbReference>
<organism evidence="3 4">
    <name type="scientific">Chitinophaga costaii</name>
    <dbReference type="NCBI Taxonomy" id="1335309"/>
    <lineage>
        <taxon>Bacteria</taxon>
        <taxon>Pseudomonadati</taxon>
        <taxon>Bacteroidota</taxon>
        <taxon>Chitinophagia</taxon>
        <taxon>Chitinophagales</taxon>
        <taxon>Chitinophagaceae</taxon>
        <taxon>Chitinophaga</taxon>
    </lineage>
</organism>
<accession>A0A1C4CHM2</accession>
<dbReference type="InterPro" id="IPR014973">
    <property type="entry name" value="DUF1835"/>
</dbReference>
<feature type="domain" description="DUF1835" evidence="1">
    <location>
        <begin position="2"/>
        <end position="139"/>
    </location>
</feature>
<dbReference type="Proteomes" id="UP000242818">
    <property type="component" value="Unassembled WGS sequence"/>
</dbReference>
<sequence length="293" mass="32766">MHIVFGASSVTALSAAFELDNSLQSEILCFEDDLSVGPLFILDTRDGQQARQQWWDQVNDVTPPPVPVEHPNLSPVPAGLTPLADLPQDVLLFKELKALLKADPELQLFIWAGQNARDVSGYFWLVNQLYDFAGRVQIIYLNNLPFLNEKGNLFYPTHLSQILPKEFVKAKKLARPVSLAEFELDGDEWKRLMNENAGVRLLEGGKKLKGETVSFYDKDLVAIVGKESMKANKVVSQLISKLKYPVAEAFLVWRLKELVKQGILESKGEFKSLKDFEVQVPGAVTSAPENAEV</sequence>
<evidence type="ECO:0000313" key="3">
    <source>
        <dbReference type="EMBL" id="SCC18554.1"/>
    </source>
</evidence>
<reference evidence="3 4" key="1">
    <citation type="submission" date="2016-08" db="EMBL/GenBank/DDBJ databases">
        <authorList>
            <person name="Seilhamer J.J."/>
        </authorList>
    </citation>
    <scope>NUCLEOTIDE SEQUENCE [LARGE SCALE GENOMIC DNA]</scope>
    <source>
        <strain evidence="3 4">A37T2</strain>
    </source>
</reference>
<gene>
    <name evidence="3" type="ORF">GA0116948_104127</name>
</gene>
<evidence type="ECO:0000259" key="2">
    <source>
        <dbReference type="Pfam" id="PF12395"/>
    </source>
</evidence>
<dbReference type="RefSeq" id="WP_089710764.1">
    <property type="nucleotide sequence ID" value="NZ_FMAR01000004.1"/>
</dbReference>
<dbReference type="InterPro" id="IPR022123">
    <property type="entry name" value="DUF3658"/>
</dbReference>
<proteinExistence type="predicted"/>
<dbReference type="Pfam" id="PF12395">
    <property type="entry name" value="DUF3658"/>
    <property type="match status" value="1"/>
</dbReference>
<evidence type="ECO:0008006" key="5">
    <source>
        <dbReference type="Google" id="ProtNLM"/>
    </source>
</evidence>
<keyword evidence="4" id="KW-1185">Reference proteome</keyword>
<dbReference type="AlphaFoldDB" id="A0A1C4CHM2"/>
<name>A0A1C4CHM2_9BACT</name>
<dbReference type="OrthoDB" id="648566at2"/>